<feature type="domain" description="PIN" evidence="9">
    <location>
        <begin position="2"/>
        <end position="124"/>
    </location>
</feature>
<evidence type="ECO:0000256" key="6">
    <source>
        <dbReference type="ARBA" id="ARBA00022842"/>
    </source>
</evidence>
<dbReference type="EMBL" id="JAVRIB010000007">
    <property type="protein sequence ID" value="MDT0634872.1"/>
    <property type="molecule type" value="Genomic_DNA"/>
</dbReference>
<sequence>MLDTDTSSYIIRKAPVSVVQRLERTASSGHEIVVSVITYAELMQGVVAQGREPERVQRLQAFLAPLHAVLSWDRYAADAWAQVYTALKEAGTPIGSQDTMIAAHALSAGAVVVTNNVKHFCRVEGLRVENWVDPVS</sequence>
<feature type="binding site" evidence="8">
    <location>
        <position position="3"/>
    </location>
    <ligand>
        <name>Mg(2+)</name>
        <dbReference type="ChEBI" id="CHEBI:18420"/>
    </ligand>
</feature>
<evidence type="ECO:0000256" key="7">
    <source>
        <dbReference type="ARBA" id="ARBA00038093"/>
    </source>
</evidence>
<keyword evidence="4 8" id="KW-0479">Metal-binding</keyword>
<evidence type="ECO:0000256" key="8">
    <source>
        <dbReference type="HAMAP-Rule" id="MF_00265"/>
    </source>
</evidence>
<dbReference type="Pfam" id="PF01850">
    <property type="entry name" value="PIN"/>
    <property type="match status" value="1"/>
</dbReference>
<keyword evidence="8" id="KW-0800">Toxin</keyword>
<evidence type="ECO:0000256" key="4">
    <source>
        <dbReference type="ARBA" id="ARBA00022723"/>
    </source>
</evidence>
<dbReference type="EC" id="3.1.-.-" evidence="8"/>
<evidence type="ECO:0000313" key="10">
    <source>
        <dbReference type="EMBL" id="MDT0634872.1"/>
    </source>
</evidence>
<evidence type="ECO:0000256" key="1">
    <source>
        <dbReference type="ARBA" id="ARBA00001946"/>
    </source>
</evidence>
<evidence type="ECO:0000256" key="3">
    <source>
        <dbReference type="ARBA" id="ARBA00022722"/>
    </source>
</evidence>
<evidence type="ECO:0000256" key="5">
    <source>
        <dbReference type="ARBA" id="ARBA00022801"/>
    </source>
</evidence>
<organism evidence="10 11">
    <name type="scientific">Spectribacter hydrogenoxidans</name>
    <dbReference type="NCBI Taxonomy" id="3075608"/>
    <lineage>
        <taxon>Bacteria</taxon>
        <taxon>Pseudomonadati</taxon>
        <taxon>Pseudomonadota</taxon>
        <taxon>Gammaproteobacteria</taxon>
        <taxon>Salinisphaerales</taxon>
        <taxon>Salinisphaeraceae</taxon>
        <taxon>Spectribacter</taxon>
    </lineage>
</organism>
<dbReference type="SUPFAM" id="SSF88723">
    <property type="entry name" value="PIN domain-like"/>
    <property type="match status" value="1"/>
</dbReference>
<feature type="binding site" evidence="8">
    <location>
        <position position="98"/>
    </location>
    <ligand>
        <name>Mg(2+)</name>
        <dbReference type="ChEBI" id="CHEBI:18420"/>
    </ligand>
</feature>
<name>A0ABU3BZZ2_9GAMM</name>
<comment type="similarity">
    <text evidence="7 8">Belongs to the PINc/VapC protein family.</text>
</comment>
<keyword evidence="6 8" id="KW-0460">Magnesium</keyword>
<accession>A0ABU3BZZ2</accession>
<dbReference type="Proteomes" id="UP001251857">
    <property type="component" value="Unassembled WGS sequence"/>
</dbReference>
<dbReference type="PANTHER" id="PTHR33653">
    <property type="entry name" value="RIBONUCLEASE VAPC2"/>
    <property type="match status" value="1"/>
</dbReference>
<comment type="function">
    <text evidence="8">Toxic component of a toxin-antitoxin (TA) system. An RNase.</text>
</comment>
<reference evidence="10 11" key="1">
    <citation type="submission" date="2023-09" db="EMBL/GenBank/DDBJ databases">
        <authorList>
            <person name="Rey-Velasco X."/>
        </authorList>
    </citation>
    <scope>NUCLEOTIDE SEQUENCE [LARGE SCALE GENOMIC DNA]</scope>
    <source>
        <strain evidence="10 11">W335</strain>
    </source>
</reference>
<keyword evidence="11" id="KW-1185">Reference proteome</keyword>
<dbReference type="PANTHER" id="PTHR33653:SF1">
    <property type="entry name" value="RIBONUCLEASE VAPC2"/>
    <property type="match status" value="1"/>
</dbReference>
<keyword evidence="3 8" id="KW-0540">Nuclease</keyword>
<evidence type="ECO:0000256" key="2">
    <source>
        <dbReference type="ARBA" id="ARBA00022649"/>
    </source>
</evidence>
<dbReference type="InterPro" id="IPR022907">
    <property type="entry name" value="VapC_family"/>
</dbReference>
<dbReference type="HAMAP" id="MF_00265">
    <property type="entry name" value="VapC_Nob1"/>
    <property type="match status" value="1"/>
</dbReference>
<proteinExistence type="inferred from homology"/>
<dbReference type="Gene3D" id="3.40.50.1010">
    <property type="entry name" value="5'-nuclease"/>
    <property type="match status" value="1"/>
</dbReference>
<gene>
    <name evidence="8" type="primary">vapC</name>
    <name evidence="10" type="ORF">RM532_07855</name>
</gene>
<protein>
    <recommendedName>
        <fullName evidence="8">Ribonuclease VapC</fullName>
        <shortName evidence="8">RNase VapC</shortName>
        <ecNumber evidence="8">3.1.-.-</ecNumber>
    </recommendedName>
    <alternativeName>
        <fullName evidence="8">Toxin VapC</fullName>
    </alternativeName>
</protein>
<keyword evidence="5 8" id="KW-0378">Hydrolase</keyword>
<dbReference type="InterPro" id="IPR050556">
    <property type="entry name" value="Type_II_TA_system_RNase"/>
</dbReference>
<comment type="caution">
    <text evidence="10">The sequence shown here is derived from an EMBL/GenBank/DDBJ whole genome shotgun (WGS) entry which is preliminary data.</text>
</comment>
<comment type="cofactor">
    <cofactor evidence="1 8">
        <name>Mg(2+)</name>
        <dbReference type="ChEBI" id="CHEBI:18420"/>
    </cofactor>
</comment>
<keyword evidence="2 8" id="KW-1277">Toxin-antitoxin system</keyword>
<dbReference type="InterPro" id="IPR029060">
    <property type="entry name" value="PIN-like_dom_sf"/>
</dbReference>
<dbReference type="InterPro" id="IPR002716">
    <property type="entry name" value="PIN_dom"/>
</dbReference>
<dbReference type="CDD" id="cd09881">
    <property type="entry name" value="PIN_VapC4-5_FitB-like"/>
    <property type="match status" value="1"/>
</dbReference>
<evidence type="ECO:0000259" key="9">
    <source>
        <dbReference type="Pfam" id="PF01850"/>
    </source>
</evidence>
<evidence type="ECO:0000313" key="11">
    <source>
        <dbReference type="Proteomes" id="UP001251857"/>
    </source>
</evidence>